<evidence type="ECO:0000256" key="5">
    <source>
        <dbReference type="ARBA" id="ARBA00023163"/>
    </source>
</evidence>
<evidence type="ECO:0000259" key="6">
    <source>
        <dbReference type="Pfam" id="PF04542"/>
    </source>
</evidence>
<evidence type="ECO:0000313" key="8">
    <source>
        <dbReference type="Proteomes" id="UP000636960"/>
    </source>
</evidence>
<gene>
    <name evidence="7" type="primary">rpoE_21</name>
    <name evidence="7" type="ORF">Ari01nite_75010</name>
</gene>
<dbReference type="SUPFAM" id="SSF88946">
    <property type="entry name" value="Sigma2 domain of RNA polymerase sigma factors"/>
    <property type="match status" value="1"/>
</dbReference>
<keyword evidence="8" id="KW-1185">Reference proteome</keyword>
<protein>
    <submittedName>
        <fullName evidence="7">RNA polymerase sigma factor</fullName>
    </submittedName>
</protein>
<sequence length="189" mass="20926">MEINAAEDRTDADLLASVAAGGEPARTAWSTLVGRYSARLYAVARSFALDPSTAEDLVQTAWLRLLERVDRIRDPDAVGGWLATVVRNEARNRITRRREIPAELSLDSPADDAGVDSRLLRDERADAIRYAFAHLGAECQQLLRLLIAEPALSYDEIAAALGRPRGALGPTRRRCLERLRTHLPPGFER</sequence>
<evidence type="ECO:0000256" key="1">
    <source>
        <dbReference type="ARBA" id="ARBA00010641"/>
    </source>
</evidence>
<keyword evidence="4" id="KW-0238">DNA-binding</keyword>
<dbReference type="InterPro" id="IPR013325">
    <property type="entry name" value="RNA_pol_sigma_r2"/>
</dbReference>
<dbReference type="InterPro" id="IPR036388">
    <property type="entry name" value="WH-like_DNA-bd_sf"/>
</dbReference>
<keyword evidence="2" id="KW-0805">Transcription regulation</keyword>
<name>A0A919K363_9ACTN</name>
<dbReference type="SUPFAM" id="SSF88659">
    <property type="entry name" value="Sigma3 and sigma4 domains of RNA polymerase sigma factors"/>
    <property type="match status" value="1"/>
</dbReference>
<dbReference type="AlphaFoldDB" id="A0A919K363"/>
<dbReference type="PANTHER" id="PTHR43133:SF8">
    <property type="entry name" value="RNA POLYMERASE SIGMA FACTOR HI_1459-RELATED"/>
    <property type="match status" value="1"/>
</dbReference>
<dbReference type="GO" id="GO:0003677">
    <property type="term" value="F:DNA binding"/>
    <property type="evidence" value="ECO:0007669"/>
    <property type="project" value="UniProtKB-KW"/>
</dbReference>
<evidence type="ECO:0000256" key="4">
    <source>
        <dbReference type="ARBA" id="ARBA00023125"/>
    </source>
</evidence>
<comment type="caution">
    <text evidence="7">The sequence shown here is derived from an EMBL/GenBank/DDBJ whole genome shotgun (WGS) entry which is preliminary data.</text>
</comment>
<dbReference type="GO" id="GO:0016987">
    <property type="term" value="F:sigma factor activity"/>
    <property type="evidence" value="ECO:0007669"/>
    <property type="project" value="UniProtKB-KW"/>
</dbReference>
<comment type="similarity">
    <text evidence="1">Belongs to the sigma-70 factor family. ECF subfamily.</text>
</comment>
<evidence type="ECO:0000313" key="7">
    <source>
        <dbReference type="EMBL" id="GIF00037.1"/>
    </source>
</evidence>
<dbReference type="GO" id="GO:0006352">
    <property type="term" value="P:DNA-templated transcription initiation"/>
    <property type="evidence" value="ECO:0007669"/>
    <property type="project" value="InterPro"/>
</dbReference>
<keyword evidence="5" id="KW-0804">Transcription</keyword>
<feature type="domain" description="RNA polymerase sigma-70 region 2" evidence="6">
    <location>
        <begin position="32"/>
        <end position="98"/>
    </location>
</feature>
<reference evidence="7" key="1">
    <citation type="submission" date="2021-01" db="EMBL/GenBank/DDBJ databases">
        <title>Whole genome shotgun sequence of Actinoplanes rishiriensis NBRC 108556.</title>
        <authorList>
            <person name="Komaki H."/>
            <person name="Tamura T."/>
        </authorList>
    </citation>
    <scope>NUCLEOTIDE SEQUENCE</scope>
    <source>
        <strain evidence="7">NBRC 108556</strain>
    </source>
</reference>
<dbReference type="Proteomes" id="UP000636960">
    <property type="component" value="Unassembled WGS sequence"/>
</dbReference>
<dbReference type="EMBL" id="BOMV01000078">
    <property type="protein sequence ID" value="GIF00037.1"/>
    <property type="molecule type" value="Genomic_DNA"/>
</dbReference>
<accession>A0A919K363</accession>
<dbReference type="InterPro" id="IPR014284">
    <property type="entry name" value="RNA_pol_sigma-70_dom"/>
</dbReference>
<dbReference type="RefSeq" id="WP_203787313.1">
    <property type="nucleotide sequence ID" value="NZ_BOMV01000078.1"/>
</dbReference>
<evidence type="ECO:0000256" key="2">
    <source>
        <dbReference type="ARBA" id="ARBA00023015"/>
    </source>
</evidence>
<dbReference type="InterPro" id="IPR039425">
    <property type="entry name" value="RNA_pol_sigma-70-like"/>
</dbReference>
<dbReference type="NCBIfam" id="TIGR02937">
    <property type="entry name" value="sigma70-ECF"/>
    <property type="match status" value="1"/>
</dbReference>
<evidence type="ECO:0000256" key="3">
    <source>
        <dbReference type="ARBA" id="ARBA00023082"/>
    </source>
</evidence>
<keyword evidence="3" id="KW-0731">Sigma factor</keyword>
<dbReference type="Gene3D" id="1.10.1740.10">
    <property type="match status" value="1"/>
</dbReference>
<dbReference type="InterPro" id="IPR007627">
    <property type="entry name" value="RNA_pol_sigma70_r2"/>
</dbReference>
<dbReference type="Pfam" id="PF04542">
    <property type="entry name" value="Sigma70_r2"/>
    <property type="match status" value="1"/>
</dbReference>
<dbReference type="Gene3D" id="1.10.10.10">
    <property type="entry name" value="Winged helix-like DNA-binding domain superfamily/Winged helix DNA-binding domain"/>
    <property type="match status" value="1"/>
</dbReference>
<proteinExistence type="inferred from homology"/>
<dbReference type="PANTHER" id="PTHR43133">
    <property type="entry name" value="RNA POLYMERASE ECF-TYPE SIGMA FACTO"/>
    <property type="match status" value="1"/>
</dbReference>
<dbReference type="InterPro" id="IPR013324">
    <property type="entry name" value="RNA_pol_sigma_r3/r4-like"/>
</dbReference>
<organism evidence="7 8">
    <name type="scientific">Paractinoplanes rishiriensis</name>
    <dbReference type="NCBI Taxonomy" id="1050105"/>
    <lineage>
        <taxon>Bacteria</taxon>
        <taxon>Bacillati</taxon>
        <taxon>Actinomycetota</taxon>
        <taxon>Actinomycetes</taxon>
        <taxon>Micromonosporales</taxon>
        <taxon>Micromonosporaceae</taxon>
        <taxon>Paractinoplanes</taxon>
    </lineage>
</organism>